<comment type="caution">
    <text evidence="2">The sequence shown here is derived from an EMBL/GenBank/DDBJ whole genome shotgun (WGS) entry which is preliminary data.</text>
</comment>
<dbReference type="RefSeq" id="WP_220480901.1">
    <property type="nucleotide sequence ID" value="NZ_JACGWZ010000015.1"/>
</dbReference>
<accession>A0A839E3R0</accession>
<evidence type="ECO:0000256" key="1">
    <source>
        <dbReference type="SAM" id="SignalP"/>
    </source>
</evidence>
<reference evidence="2 3" key="1">
    <citation type="submission" date="2020-07" db="EMBL/GenBank/DDBJ databases">
        <title>Sequencing the genomes of 1000 actinobacteria strains.</title>
        <authorList>
            <person name="Klenk H.-P."/>
        </authorList>
    </citation>
    <scope>NUCLEOTIDE SEQUENCE [LARGE SCALE GENOMIC DNA]</scope>
    <source>
        <strain evidence="2 3">DSM 45975</strain>
    </source>
</reference>
<name>A0A839E3R0_9PSEU</name>
<gene>
    <name evidence="2" type="ORF">FHX42_005330</name>
</gene>
<keyword evidence="1" id="KW-0732">Signal</keyword>
<dbReference type="AlphaFoldDB" id="A0A839E3R0"/>
<protein>
    <submittedName>
        <fullName evidence="2">Uncharacterized protein</fullName>
    </submittedName>
</protein>
<feature type="chain" id="PRO_5032595746" evidence="1">
    <location>
        <begin position="27"/>
        <end position="80"/>
    </location>
</feature>
<proteinExistence type="predicted"/>
<feature type="signal peptide" evidence="1">
    <location>
        <begin position="1"/>
        <end position="26"/>
    </location>
</feature>
<sequence length="80" mass="7996">MRKTTAGIATALAVAGAGLFAGTASAAPATNAALPELPACSVPPIPEPENEGLIDGAWIGVFTTFNEVACNTFDVVHEVA</sequence>
<evidence type="ECO:0000313" key="2">
    <source>
        <dbReference type="EMBL" id="MBA8827923.1"/>
    </source>
</evidence>
<keyword evidence="3" id="KW-1185">Reference proteome</keyword>
<evidence type="ECO:0000313" key="3">
    <source>
        <dbReference type="Proteomes" id="UP000569329"/>
    </source>
</evidence>
<dbReference type="Proteomes" id="UP000569329">
    <property type="component" value="Unassembled WGS sequence"/>
</dbReference>
<organism evidence="2 3">
    <name type="scientific">Halosaccharopolyspora lacisalsi</name>
    <dbReference type="NCBI Taxonomy" id="1000566"/>
    <lineage>
        <taxon>Bacteria</taxon>
        <taxon>Bacillati</taxon>
        <taxon>Actinomycetota</taxon>
        <taxon>Actinomycetes</taxon>
        <taxon>Pseudonocardiales</taxon>
        <taxon>Pseudonocardiaceae</taxon>
        <taxon>Halosaccharopolyspora</taxon>
    </lineage>
</organism>
<dbReference type="EMBL" id="JACGWZ010000015">
    <property type="protein sequence ID" value="MBA8827923.1"/>
    <property type="molecule type" value="Genomic_DNA"/>
</dbReference>